<protein>
    <submittedName>
        <fullName evidence="2">Uncharacterized protein</fullName>
    </submittedName>
</protein>
<dbReference type="EMBL" id="FRAV01000001">
    <property type="protein sequence ID" value="SHK07793.1"/>
    <property type="molecule type" value="Genomic_DNA"/>
</dbReference>
<accession>A0A1M6PIP7</accession>
<feature type="signal peptide" evidence="1">
    <location>
        <begin position="1"/>
        <end position="20"/>
    </location>
</feature>
<organism evidence="2 3">
    <name type="scientific">Chryseobacterium polytrichastri</name>
    <dbReference type="NCBI Taxonomy" id="1302687"/>
    <lineage>
        <taxon>Bacteria</taxon>
        <taxon>Pseudomonadati</taxon>
        <taxon>Bacteroidota</taxon>
        <taxon>Flavobacteriia</taxon>
        <taxon>Flavobacteriales</taxon>
        <taxon>Weeksellaceae</taxon>
        <taxon>Chryseobacterium group</taxon>
        <taxon>Chryseobacterium</taxon>
    </lineage>
</organism>
<dbReference type="Proteomes" id="UP000184364">
    <property type="component" value="Unassembled WGS sequence"/>
</dbReference>
<name>A0A1M6PIP7_9FLAO</name>
<dbReference type="RefSeq" id="WP_073289788.1">
    <property type="nucleotide sequence ID" value="NZ_FRAV01000001.1"/>
</dbReference>
<keyword evidence="3" id="KW-1185">Reference proteome</keyword>
<evidence type="ECO:0000313" key="2">
    <source>
        <dbReference type="EMBL" id="SHK07793.1"/>
    </source>
</evidence>
<evidence type="ECO:0000313" key="3">
    <source>
        <dbReference type="Proteomes" id="UP000184364"/>
    </source>
</evidence>
<dbReference type="STRING" id="1302687.SAMN05444267_100120"/>
<proteinExistence type="predicted"/>
<gene>
    <name evidence="2" type="ORF">SAMN05444267_100120</name>
</gene>
<dbReference type="OrthoDB" id="1272218at2"/>
<keyword evidence="1" id="KW-0732">Signal</keyword>
<reference evidence="3" key="1">
    <citation type="submission" date="2016-11" db="EMBL/GenBank/DDBJ databases">
        <authorList>
            <person name="Varghese N."/>
            <person name="Submissions S."/>
        </authorList>
    </citation>
    <scope>NUCLEOTIDE SEQUENCE [LARGE SCALE GENOMIC DNA]</scope>
    <source>
        <strain evidence="3">DSM 26899</strain>
    </source>
</reference>
<feature type="chain" id="PRO_5012364473" evidence="1">
    <location>
        <begin position="21"/>
        <end position="1853"/>
    </location>
</feature>
<evidence type="ECO:0000256" key="1">
    <source>
        <dbReference type="SAM" id="SignalP"/>
    </source>
</evidence>
<sequence length="1853" mass="192924">MKKKFGLACVLLVTANVAYAQIGMNTPNPKSTLDITAKNPNGTTKIPEGLLIPRVDRQRAQSMDNIIASTMIYVDNVSTGSATGKSVNINATGFYFFDGTVWVKMKSESTAAIYDADGILKSDRTVAHGDKKLKFTGTTVNTFSVDGNTFSVDAANKRIGLGTAIPQNKLDLGSDAAKDATDEAGKKLAVYNSPNGNSFYGLGVNGYTLQLHAASAKNDAPQMVLKNTGNVGIGTVEPQNRLDLGTITGGTDDTAVAGKKLAVYNNATGSQFYGLGVSSQKLQFHAAANKTSAPGMVLTGAGNVGIGTTNPESRLHINGSLRIENGEQANNRVLTSDANGVATWKDLPANIDTSLYNANGSISANRTVAQTDKTLAFTGTATNAFSVDGTTFSVDAKNDRIGAGTAAPKAKVDIVGNGAVLGIRNAENSGSWDNLWFKVDGSSPTINASGAEGGLQFNVGKNTVGTYGDGQTLTTVATMLADGNMGIGTTTPTNKLDVRSATAGALKIVDGTQGNNKVLTSNADGVATWKDLPTNTDTSLYNSNGTISANRTVAQADKTLAFTGTSTNAFSVDGDTFSVDAANDRIGIGTTTPFAKLDIVADNKVNSTEKEVFLRGFGRSKTPIIHIGSANGTLAAPTNLVNNEDIGGINFTPRAGNNFAWGAGSGFSAKYKGNGTTNLTDLTLKTSGEERMRIDENGNIGVGTSAPSAKLHINGSLRIENGEQANNRVLTSDANGVATWKDLPATTDTSIYKADGALAGNRTVDQGANKLAFTTTATNGFSVDDTTFSVDAKNDRVGIGTTTPENNLHVVSKENKNGRYSLIDAPSSTGHSPILTLRNTSPLATNNHTLLGFSNNGTSAAGATWQLGSVRTGDTITSGSEEDFMIGSYPGRGSLVEERIRITSDGRIGIGTSVPSSKLHINGSVRIADGSQANNKVLTSDANGVATWKDLPAATDTNLYNANGTINADRTVTQGNKKLTFTSTVTNGFSVDGDTFSVDAANDRIGIGTTTPFAKLDIVADNKVNSTEKEMFLRGFGRSKTPIIHISSANGTLAAPTNLVNNEDIGGINFTPRAGNNFAWGAGSGVSAKYKGNGTTNLTDLTLKTSGDERMRIDENGNIGVGTSAPSAKLHINGSLRIENGEQANNRVLTSDANGVATWKDLPATTNTSIYNTNGTIAGHRTVAQGANRLEFTGTAANAFSVDGTTFSVDAANNRIGLGTTAPIAKLEMLASGETGAVKNEIRLSGHGATKNSDIIITSANGTASKPENSVKGDLIGGISFIPRLGSYYLHGSGAHITSKVGTGAGADIRFSTASANDLRMIVTETGNIGIGTEEPSHKLHVAGSVKIANGSQANNRVLTSDANGVATWKDLPATTDTSIYKADGTIAGNRTVAQGANRLAFTGSSTNAFSVDGNTFSVDAANDRIGLGTTAPFSKLDIVADDKVNSTEKEVFLRGFGRSKTPIIHIGSANGTLAAPTNLVNNEDIGSINFTPRAGNNFAWGAGTGISAKYKGNGTTNLTDLTLKTSGDERMRIDENGNIGVGTSAPSAKLHINGSLRIENGGQANNRVLTSDANGVATWKDLPASTDTSLYNANGTISSNRIVAQADKTLAFTGNTTNSFSVDGATFSVDAANDRIGLGTTAPTHKLDVRGAVKIADGTQGAGKVLTSDANGVASWQLVRDQSRWEFNDFYDITSPTTVTHNVTSIGKVNNIDLKMSITVTIPARSEAKITTSYSIPAGTTTGTAAENYRGYVGVRFLKNGSEFVPGSRKYSVPVIGGTHSRMVSIGNSLGDTITNTSYSPMTVTYSLNGYIETVNPSSTNVLFYFNSWSTSGQNYNWGKGYMKAELYTKSL</sequence>